<dbReference type="Pfam" id="PF00188">
    <property type="entry name" value="CAP"/>
    <property type="match status" value="1"/>
</dbReference>
<name>A0A1W4X8L6_AGRPL</name>
<dbReference type="KEGG" id="apln:108739366"/>
<evidence type="ECO:0000256" key="3">
    <source>
        <dbReference type="SAM" id="SignalP"/>
    </source>
</evidence>
<dbReference type="SMART" id="SM00198">
    <property type="entry name" value="SCP"/>
    <property type="match status" value="1"/>
</dbReference>
<sequence>MFKASIKSILVLISLRLWLPCDCDIPDFEYVKPNSVDGVVDHYCAPEYNCGYDGQTLNLLCLKQRCKPTRHCGDYFKMIPLSDGERDIITHAHNEIRHDFILTNTDLNELANTTGVNITRKVESLYFYPRLEKFPGKYNESRIKYMNEVSYDKELEFFAQCWANYCLHDGKHANPDNCRRAFQHRDPGQTVFSYTLVTNRIQAVNFTHRKFLDRAIFAWYNEIFEYTDEMFEDVLDNYIYKEGPNTINNFIQLTYPPVNYVGCGRTQYGYGDMITLAIICNYDKRPINNEPPYEFIDDFGETCPGDYDHPNRTIIEERIHCTDGSGAIYYPMSFINCMYRFHAAVRRRVYEYEIYTDESTNYPGLCGRQRQLINDTWKPPFAMVTE</sequence>
<feature type="domain" description="SCP" evidence="4">
    <location>
        <begin position="83"/>
        <end position="291"/>
    </location>
</feature>
<dbReference type="PANTHER" id="PTHR10334">
    <property type="entry name" value="CYSTEINE-RICH SECRETORY PROTEIN-RELATED"/>
    <property type="match status" value="1"/>
</dbReference>
<dbReference type="OrthoDB" id="414826at2759"/>
<dbReference type="Proteomes" id="UP000192223">
    <property type="component" value="Unplaced"/>
</dbReference>
<dbReference type="CDD" id="cd05380">
    <property type="entry name" value="CAP_euk"/>
    <property type="match status" value="1"/>
</dbReference>
<comment type="subcellular location">
    <subcellularLocation>
        <location evidence="1">Secreted</location>
    </subcellularLocation>
</comment>
<dbReference type="GeneID" id="108739366"/>
<reference evidence="6" key="1">
    <citation type="submission" date="2025-08" db="UniProtKB">
        <authorList>
            <consortium name="RefSeq"/>
        </authorList>
    </citation>
    <scope>IDENTIFICATION</scope>
    <source>
        <tissue evidence="6">Entire body</tissue>
    </source>
</reference>
<evidence type="ECO:0000313" key="5">
    <source>
        <dbReference type="Proteomes" id="UP000192223"/>
    </source>
</evidence>
<dbReference type="InterPro" id="IPR035940">
    <property type="entry name" value="CAP_sf"/>
</dbReference>
<dbReference type="InterPro" id="IPR014044">
    <property type="entry name" value="CAP_dom"/>
</dbReference>
<protein>
    <submittedName>
        <fullName evidence="6">Uncharacterized protein LOC108739366</fullName>
    </submittedName>
</protein>
<organism evidence="5 6">
    <name type="scientific">Agrilus planipennis</name>
    <name type="common">Emerald ash borer</name>
    <name type="synonym">Agrilus marcopoli</name>
    <dbReference type="NCBI Taxonomy" id="224129"/>
    <lineage>
        <taxon>Eukaryota</taxon>
        <taxon>Metazoa</taxon>
        <taxon>Ecdysozoa</taxon>
        <taxon>Arthropoda</taxon>
        <taxon>Hexapoda</taxon>
        <taxon>Insecta</taxon>
        <taxon>Pterygota</taxon>
        <taxon>Neoptera</taxon>
        <taxon>Endopterygota</taxon>
        <taxon>Coleoptera</taxon>
        <taxon>Polyphaga</taxon>
        <taxon>Elateriformia</taxon>
        <taxon>Buprestoidea</taxon>
        <taxon>Buprestidae</taxon>
        <taxon>Agrilinae</taxon>
        <taxon>Agrilus</taxon>
    </lineage>
</organism>
<feature type="chain" id="PRO_5010699831" evidence="3">
    <location>
        <begin position="24"/>
        <end position="386"/>
    </location>
</feature>
<proteinExistence type="predicted"/>
<evidence type="ECO:0000259" key="4">
    <source>
        <dbReference type="SMART" id="SM00198"/>
    </source>
</evidence>
<dbReference type="GO" id="GO:0005576">
    <property type="term" value="C:extracellular region"/>
    <property type="evidence" value="ECO:0007669"/>
    <property type="project" value="UniProtKB-SubCell"/>
</dbReference>
<dbReference type="InParanoid" id="A0A1W4X8L6"/>
<evidence type="ECO:0000313" key="6">
    <source>
        <dbReference type="RefSeq" id="XP_018328748.1"/>
    </source>
</evidence>
<dbReference type="Gene3D" id="3.40.33.10">
    <property type="entry name" value="CAP"/>
    <property type="match status" value="1"/>
</dbReference>
<keyword evidence="3" id="KW-0732">Signal</keyword>
<dbReference type="InterPro" id="IPR001283">
    <property type="entry name" value="CRISP-related"/>
</dbReference>
<feature type="signal peptide" evidence="3">
    <location>
        <begin position="1"/>
        <end position="23"/>
    </location>
</feature>
<gene>
    <name evidence="6" type="primary">LOC108739366</name>
</gene>
<dbReference type="SUPFAM" id="SSF55797">
    <property type="entry name" value="PR-1-like"/>
    <property type="match status" value="1"/>
</dbReference>
<accession>A0A1W4X8L6</accession>
<keyword evidence="2" id="KW-0964">Secreted</keyword>
<dbReference type="RefSeq" id="XP_018328748.1">
    <property type="nucleotide sequence ID" value="XM_018473246.1"/>
</dbReference>
<evidence type="ECO:0000256" key="2">
    <source>
        <dbReference type="ARBA" id="ARBA00022525"/>
    </source>
</evidence>
<keyword evidence="5" id="KW-1185">Reference proteome</keyword>
<dbReference type="AlphaFoldDB" id="A0A1W4X8L6"/>
<evidence type="ECO:0000256" key="1">
    <source>
        <dbReference type="ARBA" id="ARBA00004613"/>
    </source>
</evidence>